<proteinExistence type="predicted"/>
<dbReference type="WBParaSite" id="EVEC_0000794701-mRNA-1">
    <property type="protein sequence ID" value="EVEC_0000794701-mRNA-1"/>
    <property type="gene ID" value="EVEC_0000794701"/>
</dbReference>
<evidence type="ECO:0000313" key="4">
    <source>
        <dbReference type="WBParaSite" id="EVEC_0000794701-mRNA-1"/>
    </source>
</evidence>
<organism evidence="4">
    <name type="scientific">Enterobius vermicularis</name>
    <name type="common">Human pinworm</name>
    <dbReference type="NCBI Taxonomy" id="51028"/>
    <lineage>
        <taxon>Eukaryota</taxon>
        <taxon>Metazoa</taxon>
        <taxon>Ecdysozoa</taxon>
        <taxon>Nematoda</taxon>
        <taxon>Chromadorea</taxon>
        <taxon>Rhabditida</taxon>
        <taxon>Spirurina</taxon>
        <taxon>Oxyuridomorpha</taxon>
        <taxon>Oxyuroidea</taxon>
        <taxon>Oxyuridae</taxon>
        <taxon>Enterobius</taxon>
    </lineage>
</organism>
<name>A0A0N4VBN4_ENTVE</name>
<protein>
    <submittedName>
        <fullName evidence="2 4">Uncharacterized protein</fullName>
    </submittedName>
</protein>
<feature type="signal peptide" evidence="1">
    <location>
        <begin position="1"/>
        <end position="28"/>
    </location>
</feature>
<gene>
    <name evidence="2" type="ORF">EVEC_LOCUS7431</name>
</gene>
<sequence length="96" mass="10899">MAYLPTKLGCFILFSIVILNFETSAADARIINAYESIAGAQPLMFQEILGVHEAKYPQKSDEPEQVFFDYFKRALPAVDVRPRFGAPPCRWKLCVK</sequence>
<keyword evidence="3" id="KW-1185">Reference proteome</keyword>
<feature type="chain" id="PRO_5043122826" evidence="1">
    <location>
        <begin position="29"/>
        <end position="96"/>
    </location>
</feature>
<dbReference type="AlphaFoldDB" id="A0A0N4VBN4"/>
<evidence type="ECO:0000313" key="3">
    <source>
        <dbReference type="Proteomes" id="UP000274131"/>
    </source>
</evidence>
<accession>A0A0N4VBN4</accession>
<evidence type="ECO:0000313" key="2">
    <source>
        <dbReference type="EMBL" id="VDD92680.1"/>
    </source>
</evidence>
<dbReference type="EMBL" id="UXUI01008920">
    <property type="protein sequence ID" value="VDD92680.1"/>
    <property type="molecule type" value="Genomic_DNA"/>
</dbReference>
<dbReference type="Proteomes" id="UP000274131">
    <property type="component" value="Unassembled WGS sequence"/>
</dbReference>
<keyword evidence="1" id="KW-0732">Signal</keyword>
<reference evidence="2 3" key="2">
    <citation type="submission" date="2018-10" db="EMBL/GenBank/DDBJ databases">
        <authorList>
            <consortium name="Pathogen Informatics"/>
        </authorList>
    </citation>
    <scope>NUCLEOTIDE SEQUENCE [LARGE SCALE GENOMIC DNA]</scope>
</reference>
<reference evidence="4" key="1">
    <citation type="submission" date="2017-02" db="UniProtKB">
        <authorList>
            <consortium name="WormBaseParasite"/>
        </authorList>
    </citation>
    <scope>IDENTIFICATION</scope>
</reference>
<evidence type="ECO:0000256" key="1">
    <source>
        <dbReference type="SAM" id="SignalP"/>
    </source>
</evidence>